<evidence type="ECO:0000256" key="3">
    <source>
        <dbReference type="ARBA" id="ARBA00008743"/>
    </source>
</evidence>
<evidence type="ECO:0000256" key="7">
    <source>
        <dbReference type="ARBA" id="ARBA00023136"/>
    </source>
</evidence>
<evidence type="ECO:0000259" key="9">
    <source>
        <dbReference type="Pfam" id="PF03345"/>
    </source>
</evidence>
<dbReference type="InterPro" id="IPR005013">
    <property type="entry name" value="DDOST_48_kDa_subunit"/>
</dbReference>
<evidence type="ECO:0000256" key="1">
    <source>
        <dbReference type="ARBA" id="ARBA00004479"/>
    </source>
</evidence>
<dbReference type="STRING" id="683960.A0A1E3P6J9"/>
<evidence type="ECO:0000313" key="11">
    <source>
        <dbReference type="EMBL" id="ODQ60572.1"/>
    </source>
</evidence>
<dbReference type="GO" id="GO:0005635">
    <property type="term" value="C:nuclear envelope"/>
    <property type="evidence" value="ECO:0007669"/>
    <property type="project" value="EnsemblFungi"/>
</dbReference>
<evidence type="ECO:0000313" key="12">
    <source>
        <dbReference type="Proteomes" id="UP000094112"/>
    </source>
</evidence>
<feature type="signal peptide" evidence="8">
    <location>
        <begin position="1"/>
        <end position="18"/>
    </location>
</feature>
<dbReference type="GO" id="GO:0008250">
    <property type="term" value="C:oligosaccharyltransferase complex"/>
    <property type="evidence" value="ECO:0007669"/>
    <property type="project" value="EnsemblFungi"/>
</dbReference>
<comment type="similarity">
    <text evidence="3 8">Belongs to the DDOST 48 kDa subunit family.</text>
</comment>
<dbReference type="Pfam" id="PF23358">
    <property type="entry name" value="OST48_MD"/>
    <property type="match status" value="1"/>
</dbReference>
<dbReference type="RefSeq" id="XP_019039779.1">
    <property type="nucleotide sequence ID" value="XM_019181521.1"/>
</dbReference>
<dbReference type="AlphaFoldDB" id="A0A1E3P6J9"/>
<accession>A0A1E3P6J9</accession>
<evidence type="ECO:0000256" key="8">
    <source>
        <dbReference type="RuleBase" id="RU361142"/>
    </source>
</evidence>
<evidence type="ECO:0000256" key="4">
    <source>
        <dbReference type="ARBA" id="ARBA00022692"/>
    </source>
</evidence>
<proteinExistence type="inferred from homology"/>
<dbReference type="InterPro" id="IPR055457">
    <property type="entry name" value="OST48_N"/>
</dbReference>
<keyword evidence="4 8" id="KW-0812">Transmembrane</keyword>
<comment type="subcellular location">
    <subcellularLocation>
        <location evidence="8">Endoplasmic reticulum membrane</location>
        <topology evidence="8">Single-pass type I membrane protein</topology>
    </subcellularLocation>
    <subcellularLocation>
        <location evidence="1">Membrane</location>
        <topology evidence="1">Single-pass type I membrane protein</topology>
    </subcellularLocation>
</comment>
<feature type="domain" description="OST48 middle" evidence="10">
    <location>
        <begin position="276"/>
        <end position="416"/>
    </location>
</feature>
<evidence type="ECO:0000259" key="10">
    <source>
        <dbReference type="Pfam" id="PF23358"/>
    </source>
</evidence>
<keyword evidence="7 8" id="KW-0472">Membrane</keyword>
<keyword evidence="6 8" id="KW-1133">Transmembrane helix</keyword>
<protein>
    <recommendedName>
        <fullName evidence="8">Dolichyl-diphosphooligosaccharide--protein glycosyltransferase subunit WBP1</fullName>
        <shortName evidence="8">Oligosaccharyl transferase subunit WBP1</shortName>
    </recommendedName>
</protein>
<feature type="domain" description="OST48 N-terminal" evidence="9">
    <location>
        <begin position="26"/>
        <end position="253"/>
    </location>
</feature>
<organism evidence="11 12">
    <name type="scientific">Wickerhamomyces anomalus (strain ATCC 58044 / CBS 1984 / NCYC 433 / NRRL Y-366-8)</name>
    <name type="common">Yeast</name>
    <name type="synonym">Hansenula anomala</name>
    <dbReference type="NCBI Taxonomy" id="683960"/>
    <lineage>
        <taxon>Eukaryota</taxon>
        <taxon>Fungi</taxon>
        <taxon>Dikarya</taxon>
        <taxon>Ascomycota</taxon>
        <taxon>Saccharomycotina</taxon>
        <taxon>Saccharomycetes</taxon>
        <taxon>Phaffomycetales</taxon>
        <taxon>Wickerhamomycetaceae</taxon>
        <taxon>Wickerhamomyces</taxon>
    </lineage>
</organism>
<dbReference type="GO" id="GO:0018279">
    <property type="term" value="P:protein N-linked glycosylation via asparagine"/>
    <property type="evidence" value="ECO:0007669"/>
    <property type="project" value="UniProtKB-UniRule"/>
</dbReference>
<comment type="subunit">
    <text evidence="8">Component of the oligosaccharyltransferase (OST) complex.</text>
</comment>
<feature type="chain" id="PRO_5009027338" description="Dolichyl-diphosphooligosaccharide--protein glycosyltransferase subunit WBP1" evidence="8">
    <location>
        <begin position="19"/>
        <end position="428"/>
    </location>
</feature>
<feature type="transmembrane region" description="Helical" evidence="8">
    <location>
        <begin position="393"/>
        <end position="415"/>
    </location>
</feature>
<dbReference type="OrthoDB" id="29105at2759"/>
<sequence length="428" mass="48955">MLYFKGLILLVIATVSLAVSVLDPATLIIYDPKLTNLDDYSKLIDNLKKQSYKLTIKQIDDESIKLYKNDEKLYQNVLIFPTKTRTIGSDITGFKLLEFFNDGGDVFIISNPNGLSESVRTFINQLGIFPSPRNHQLLDHFVYDETKAFESHDVLKLNESNIVDQGAIIKNKVDSFNYKGSSALLGNGRLLIPVVQAPTTSFVKDLKNDDFVLENSWTVGTQGYLAVGFQGMNNARAFWIGDEDLLNEDFAQDFIKWTFQETGVLKVTSVEHSHLDGRSYEETPYKIKDDVIYKIGVSEWDGSKWVPFITDDLQVEIKLLDPYHRLNLKPILTQGESTIYGVEFKLPDHHGVFSFHTNYRRSGKSFIDEKNTLAIRHLANDEYPRSWDITNSWVYITSAVVVFIAWVFFVVFFIYSTDETLVEAKKEK</sequence>
<dbReference type="InterPro" id="IPR055459">
    <property type="entry name" value="OST48_MD"/>
</dbReference>
<dbReference type="Proteomes" id="UP000094112">
    <property type="component" value="Unassembled WGS sequence"/>
</dbReference>
<name>A0A1E3P6J9_WICAA</name>
<dbReference type="PANTHER" id="PTHR10830">
    <property type="entry name" value="DOLICHYL-DIPHOSPHOOLIGOSACCHARIDE--PROTEIN GLYCOSYLTRANSFERASE 48 KDA SUBUNIT"/>
    <property type="match status" value="1"/>
</dbReference>
<dbReference type="EMBL" id="KV454209">
    <property type="protein sequence ID" value="ODQ60572.1"/>
    <property type="molecule type" value="Genomic_DNA"/>
</dbReference>
<evidence type="ECO:0000256" key="5">
    <source>
        <dbReference type="ARBA" id="ARBA00022824"/>
    </source>
</evidence>
<dbReference type="PANTHER" id="PTHR10830:SF0">
    <property type="entry name" value="DOLICHYL-DIPHOSPHOOLIGOSACCHARIDE--PROTEIN GLYCOSYLTRANSFERASE 48 KDA SUBUNIT"/>
    <property type="match status" value="1"/>
</dbReference>
<dbReference type="GO" id="GO:0004576">
    <property type="term" value="F:oligosaccharyl transferase activity"/>
    <property type="evidence" value="ECO:0007669"/>
    <property type="project" value="EnsemblFungi"/>
</dbReference>
<dbReference type="Pfam" id="PF03345">
    <property type="entry name" value="OST48_N"/>
    <property type="match status" value="1"/>
</dbReference>
<gene>
    <name evidence="11" type="ORF">WICANDRAFT_28654</name>
</gene>
<reference evidence="11 12" key="1">
    <citation type="journal article" date="2016" name="Proc. Natl. Acad. Sci. U.S.A.">
        <title>Comparative genomics of biotechnologically important yeasts.</title>
        <authorList>
            <person name="Riley R."/>
            <person name="Haridas S."/>
            <person name="Wolfe K.H."/>
            <person name="Lopes M.R."/>
            <person name="Hittinger C.T."/>
            <person name="Goeker M."/>
            <person name="Salamov A.A."/>
            <person name="Wisecaver J.H."/>
            <person name="Long T.M."/>
            <person name="Calvey C.H."/>
            <person name="Aerts A.L."/>
            <person name="Barry K.W."/>
            <person name="Choi C."/>
            <person name="Clum A."/>
            <person name="Coughlan A.Y."/>
            <person name="Deshpande S."/>
            <person name="Douglass A.P."/>
            <person name="Hanson S.J."/>
            <person name="Klenk H.-P."/>
            <person name="LaButti K.M."/>
            <person name="Lapidus A."/>
            <person name="Lindquist E.A."/>
            <person name="Lipzen A.M."/>
            <person name="Meier-Kolthoff J.P."/>
            <person name="Ohm R.A."/>
            <person name="Otillar R.P."/>
            <person name="Pangilinan J.L."/>
            <person name="Peng Y."/>
            <person name="Rokas A."/>
            <person name="Rosa C.A."/>
            <person name="Scheuner C."/>
            <person name="Sibirny A.A."/>
            <person name="Slot J.C."/>
            <person name="Stielow J.B."/>
            <person name="Sun H."/>
            <person name="Kurtzman C.P."/>
            <person name="Blackwell M."/>
            <person name="Grigoriev I.V."/>
            <person name="Jeffries T.W."/>
        </authorList>
    </citation>
    <scope>NUCLEOTIDE SEQUENCE [LARGE SCALE GENOMIC DNA]</scope>
    <source>
        <strain evidence="12">ATCC 58044 / CBS 1984 / NCYC 433 / NRRL Y-366-8</strain>
    </source>
</reference>
<evidence type="ECO:0000256" key="2">
    <source>
        <dbReference type="ARBA" id="ARBA00004922"/>
    </source>
</evidence>
<keyword evidence="12" id="KW-1185">Reference proteome</keyword>
<dbReference type="GeneID" id="30198767"/>
<evidence type="ECO:0000256" key="6">
    <source>
        <dbReference type="ARBA" id="ARBA00022989"/>
    </source>
</evidence>
<keyword evidence="8" id="KW-0732">Signal</keyword>
<dbReference type="UniPathway" id="UPA00378"/>
<comment type="pathway">
    <text evidence="2 8">Protein modification; protein glycosylation.</text>
</comment>
<comment type="function">
    <text evidence="8">Subunit of the oligosaccharyl transferase (OST) complex that catalyzes the initial transfer of a defined glycan (Glc(3)Man(9)GlcNAc(2) in eukaryotes) from the lipid carrier dolichol-pyrophosphate to an asparagine residue within an Asn-X-Ser/Thr consensus motif in nascent polypeptide chains, the first step in protein N-glycosylation. N-glycosylation occurs cotranslationally and the complex associates with the Sec61 complex at the channel-forming translocon complex that mediates protein translocation across the endoplasmic reticulum (ER).</text>
</comment>
<keyword evidence="5 8" id="KW-0256">Endoplasmic reticulum</keyword>